<keyword evidence="6" id="KW-0067">ATP-binding</keyword>
<dbReference type="PANTHER" id="PTHR43700:SF1">
    <property type="entry name" value="PHOSPHORIBOSYLAMINOIMIDAZOLE-SUCCINOCARBOXAMIDE SYNTHASE"/>
    <property type="match status" value="1"/>
</dbReference>
<dbReference type="EC" id="6.3.2.6" evidence="2"/>
<dbReference type="GO" id="GO:0005737">
    <property type="term" value="C:cytoplasm"/>
    <property type="evidence" value="ECO:0007669"/>
    <property type="project" value="TreeGrafter"/>
</dbReference>
<dbReference type="GO" id="GO:0004639">
    <property type="term" value="F:phosphoribosylaminoimidazolesuccinocarboxamide synthase activity"/>
    <property type="evidence" value="ECO:0007669"/>
    <property type="project" value="UniProtKB-EC"/>
</dbReference>
<dbReference type="UniPathway" id="UPA00074">
    <property type="reaction ID" value="UER00131"/>
</dbReference>
<dbReference type="SUPFAM" id="SSF56104">
    <property type="entry name" value="SAICAR synthase-like"/>
    <property type="match status" value="1"/>
</dbReference>
<sequence length="130" mass="14457">MTEMPLDASRTIPLHAIDLPYPLLRQGKVRSMYDLGDRILMVASDRISAFDCVIPNPIHHKGAVLTQLSAFWFDRTSAIVDNHRIASSPESIAEAVPELATTIDTWAHRGMLVEKAMPFPVECVVRGFIS</sequence>
<dbReference type="Pfam" id="PF01259">
    <property type="entry name" value="SAICAR_synt"/>
    <property type="match status" value="1"/>
</dbReference>
<dbReference type="GO" id="GO:0005524">
    <property type="term" value="F:ATP binding"/>
    <property type="evidence" value="ECO:0007669"/>
    <property type="project" value="UniProtKB-KW"/>
</dbReference>
<dbReference type="GO" id="GO:0006189">
    <property type="term" value="P:'de novo' IMP biosynthetic process"/>
    <property type="evidence" value="ECO:0007669"/>
    <property type="project" value="UniProtKB-UniPathway"/>
</dbReference>
<evidence type="ECO:0000256" key="5">
    <source>
        <dbReference type="ARBA" id="ARBA00022755"/>
    </source>
</evidence>
<evidence type="ECO:0000259" key="7">
    <source>
        <dbReference type="Pfam" id="PF01259"/>
    </source>
</evidence>
<feature type="domain" description="SAICAR synthetase/ADE2 N-terminal" evidence="7">
    <location>
        <begin position="24"/>
        <end position="129"/>
    </location>
</feature>
<dbReference type="Gene3D" id="3.30.200.20">
    <property type="entry name" value="Phosphorylase Kinase, domain 1"/>
    <property type="match status" value="1"/>
</dbReference>
<accession>A0A383CMH7</accession>
<evidence type="ECO:0000256" key="1">
    <source>
        <dbReference type="ARBA" id="ARBA00004672"/>
    </source>
</evidence>
<keyword evidence="3" id="KW-0436">Ligase</keyword>
<evidence type="ECO:0000256" key="3">
    <source>
        <dbReference type="ARBA" id="ARBA00022598"/>
    </source>
</evidence>
<dbReference type="InterPro" id="IPR028923">
    <property type="entry name" value="SAICAR_synt/ADE2_N"/>
</dbReference>
<evidence type="ECO:0000256" key="4">
    <source>
        <dbReference type="ARBA" id="ARBA00022741"/>
    </source>
</evidence>
<organism evidence="8">
    <name type="scientific">marine metagenome</name>
    <dbReference type="NCBI Taxonomy" id="408172"/>
    <lineage>
        <taxon>unclassified sequences</taxon>
        <taxon>metagenomes</taxon>
        <taxon>ecological metagenomes</taxon>
    </lineage>
</organism>
<evidence type="ECO:0000313" key="8">
    <source>
        <dbReference type="EMBL" id="SVE33230.1"/>
    </source>
</evidence>
<name>A0A383CMH7_9ZZZZ</name>
<gene>
    <name evidence="8" type="ORF">METZ01_LOCUS486084</name>
</gene>
<feature type="non-terminal residue" evidence="8">
    <location>
        <position position="130"/>
    </location>
</feature>
<keyword evidence="4" id="KW-0547">Nucleotide-binding</keyword>
<dbReference type="EMBL" id="UINC01209976">
    <property type="protein sequence ID" value="SVE33230.1"/>
    <property type="molecule type" value="Genomic_DNA"/>
</dbReference>
<reference evidence="8" key="1">
    <citation type="submission" date="2018-05" db="EMBL/GenBank/DDBJ databases">
        <authorList>
            <person name="Lanie J.A."/>
            <person name="Ng W.-L."/>
            <person name="Kazmierczak K.M."/>
            <person name="Andrzejewski T.M."/>
            <person name="Davidsen T.M."/>
            <person name="Wayne K.J."/>
            <person name="Tettelin H."/>
            <person name="Glass J.I."/>
            <person name="Rusch D."/>
            <person name="Podicherti R."/>
            <person name="Tsui H.-C.T."/>
            <person name="Winkler M.E."/>
        </authorList>
    </citation>
    <scope>NUCLEOTIDE SEQUENCE</scope>
</reference>
<dbReference type="PANTHER" id="PTHR43700">
    <property type="entry name" value="PHOSPHORIBOSYLAMINOIMIDAZOLE-SUCCINOCARBOXAMIDE SYNTHASE"/>
    <property type="match status" value="1"/>
</dbReference>
<dbReference type="AlphaFoldDB" id="A0A383CMH7"/>
<comment type="pathway">
    <text evidence="1">Purine metabolism; IMP biosynthesis via de novo pathway; 5-amino-1-(5-phospho-D-ribosyl)imidazole-4-carboxamide from 5-amino-1-(5-phospho-D-ribosyl)imidazole-4-carboxylate: step 1/2.</text>
</comment>
<protein>
    <recommendedName>
        <fullName evidence="2">phosphoribosylaminoimidazolesuccinocarboxamide synthase</fullName>
        <ecNumber evidence="2">6.3.2.6</ecNumber>
    </recommendedName>
</protein>
<evidence type="ECO:0000256" key="2">
    <source>
        <dbReference type="ARBA" id="ARBA00012217"/>
    </source>
</evidence>
<keyword evidence="5" id="KW-0658">Purine biosynthesis</keyword>
<proteinExistence type="predicted"/>
<evidence type="ECO:0000256" key="6">
    <source>
        <dbReference type="ARBA" id="ARBA00022840"/>
    </source>
</evidence>